<dbReference type="EMBL" id="CATNWA010000075">
    <property type="protein sequence ID" value="CAI9532645.1"/>
    <property type="molecule type" value="Genomic_DNA"/>
</dbReference>
<evidence type="ECO:0000256" key="1">
    <source>
        <dbReference type="SAM" id="Phobius"/>
    </source>
</evidence>
<accession>A0ABN9AEF6</accession>
<feature type="transmembrane region" description="Helical" evidence="1">
    <location>
        <begin position="50"/>
        <end position="73"/>
    </location>
</feature>
<dbReference type="Proteomes" id="UP001162483">
    <property type="component" value="Unassembled WGS sequence"/>
</dbReference>
<comment type="caution">
    <text evidence="2">The sequence shown here is derived from an EMBL/GenBank/DDBJ whole genome shotgun (WGS) entry which is preliminary data.</text>
</comment>
<name>A0ABN9AEF6_9NEOB</name>
<feature type="non-terminal residue" evidence="2">
    <location>
        <position position="122"/>
    </location>
</feature>
<keyword evidence="1" id="KW-1133">Transmembrane helix</keyword>
<organism evidence="2 3">
    <name type="scientific">Staurois parvus</name>
    <dbReference type="NCBI Taxonomy" id="386267"/>
    <lineage>
        <taxon>Eukaryota</taxon>
        <taxon>Metazoa</taxon>
        <taxon>Chordata</taxon>
        <taxon>Craniata</taxon>
        <taxon>Vertebrata</taxon>
        <taxon>Euteleostomi</taxon>
        <taxon>Amphibia</taxon>
        <taxon>Batrachia</taxon>
        <taxon>Anura</taxon>
        <taxon>Neobatrachia</taxon>
        <taxon>Ranoidea</taxon>
        <taxon>Ranidae</taxon>
        <taxon>Staurois</taxon>
    </lineage>
</organism>
<reference evidence="2" key="1">
    <citation type="submission" date="2023-05" db="EMBL/GenBank/DDBJ databases">
        <authorList>
            <person name="Stuckert A."/>
        </authorList>
    </citation>
    <scope>NUCLEOTIDE SEQUENCE</scope>
</reference>
<evidence type="ECO:0000313" key="2">
    <source>
        <dbReference type="EMBL" id="CAI9532645.1"/>
    </source>
</evidence>
<sequence>MSASLVFFICQLLRCSSYVSFSGVLHMSASQVFFICQLLRCSSYVSFSGVLHMSASLVFFICQLLWCSSYLVFWDSPLPKSCDSACSNPLHIMFSGVPIPSISCDSVLHCSNPSQSCLLQVF</sequence>
<gene>
    <name evidence="2" type="ORF">SPARVUS_LOCUS253067</name>
</gene>
<keyword evidence="1" id="KW-0472">Membrane</keyword>
<evidence type="ECO:0008006" key="4">
    <source>
        <dbReference type="Google" id="ProtNLM"/>
    </source>
</evidence>
<proteinExistence type="predicted"/>
<protein>
    <recommendedName>
        <fullName evidence="4">Secreted protein</fullName>
    </recommendedName>
</protein>
<evidence type="ECO:0000313" key="3">
    <source>
        <dbReference type="Proteomes" id="UP001162483"/>
    </source>
</evidence>
<keyword evidence="3" id="KW-1185">Reference proteome</keyword>
<keyword evidence="1" id="KW-0812">Transmembrane</keyword>